<reference evidence="2" key="2">
    <citation type="submission" date="2022-01" db="EMBL/GenBank/DDBJ databases">
        <authorList>
            <person name="Yamashiro T."/>
            <person name="Shiraishi A."/>
            <person name="Satake H."/>
            <person name="Nakayama K."/>
        </authorList>
    </citation>
    <scope>NUCLEOTIDE SEQUENCE</scope>
</reference>
<proteinExistence type="predicted"/>
<keyword evidence="1" id="KW-0175">Coiled coil</keyword>
<name>A0ABQ4X186_9ASTR</name>
<feature type="coiled-coil region" evidence="1">
    <location>
        <begin position="148"/>
        <end position="175"/>
    </location>
</feature>
<evidence type="ECO:0000256" key="1">
    <source>
        <dbReference type="SAM" id="Coils"/>
    </source>
</evidence>
<dbReference type="EMBL" id="BQNB010009114">
    <property type="protein sequence ID" value="GJS58946.1"/>
    <property type="molecule type" value="Genomic_DNA"/>
</dbReference>
<organism evidence="2 3">
    <name type="scientific">Tanacetum coccineum</name>
    <dbReference type="NCBI Taxonomy" id="301880"/>
    <lineage>
        <taxon>Eukaryota</taxon>
        <taxon>Viridiplantae</taxon>
        <taxon>Streptophyta</taxon>
        <taxon>Embryophyta</taxon>
        <taxon>Tracheophyta</taxon>
        <taxon>Spermatophyta</taxon>
        <taxon>Magnoliopsida</taxon>
        <taxon>eudicotyledons</taxon>
        <taxon>Gunneridae</taxon>
        <taxon>Pentapetalae</taxon>
        <taxon>asterids</taxon>
        <taxon>campanulids</taxon>
        <taxon>Asterales</taxon>
        <taxon>Asteraceae</taxon>
        <taxon>Asteroideae</taxon>
        <taxon>Anthemideae</taxon>
        <taxon>Anthemidinae</taxon>
        <taxon>Tanacetum</taxon>
    </lineage>
</organism>
<protein>
    <submittedName>
        <fullName evidence="2">Uncharacterized protein</fullName>
    </submittedName>
</protein>
<gene>
    <name evidence="2" type="ORF">Tco_0653730</name>
</gene>
<evidence type="ECO:0000313" key="2">
    <source>
        <dbReference type="EMBL" id="GJS58946.1"/>
    </source>
</evidence>
<accession>A0ABQ4X186</accession>
<dbReference type="Proteomes" id="UP001151760">
    <property type="component" value="Unassembled WGS sequence"/>
</dbReference>
<reference evidence="2" key="1">
    <citation type="journal article" date="2022" name="Int. J. Mol. Sci.">
        <title>Draft Genome of Tanacetum Coccineum: Genomic Comparison of Closely Related Tanacetum-Family Plants.</title>
        <authorList>
            <person name="Yamashiro T."/>
            <person name="Shiraishi A."/>
            <person name="Nakayama K."/>
            <person name="Satake H."/>
        </authorList>
    </citation>
    <scope>NUCLEOTIDE SEQUENCE</scope>
</reference>
<sequence>MKAEALKEQTIASRPINALTMYPLNTPATLLPRVLPTKIQVKINIFALIQLFLEFDKTCKKRITPMGLTEGERGFEQTKTCYLIEKFLIKWTEVDQNVIDKKCHEIEWKNLLIENENLIVECLSKDVFYTATAYVLTVSRFFDMHDAYTVAQKCIAKLEAENSNLTQKIQKDDHDEMIKHFSKLEVEHLNSQLKYQHLKECFGNKKSMTSSDAPAFDEADPILDLKALDSQNKDLNAKVNALHDLNERFRAENEKVKQHYKELYDSIKLTHVKTIEKTTSLLTEIKNLKAQIKGKTKCVTMPSEKPKLLAPGMYVTDVEPIPPPNRNNREVHLDYLKHLKESVATLREFVEEARVEKPLDSSLASACLYNKHS</sequence>
<feature type="coiled-coil region" evidence="1">
    <location>
        <begin position="225"/>
        <end position="262"/>
    </location>
</feature>
<comment type="caution">
    <text evidence="2">The sequence shown here is derived from an EMBL/GenBank/DDBJ whole genome shotgun (WGS) entry which is preliminary data.</text>
</comment>
<keyword evidence="3" id="KW-1185">Reference proteome</keyword>
<evidence type="ECO:0000313" key="3">
    <source>
        <dbReference type="Proteomes" id="UP001151760"/>
    </source>
</evidence>